<dbReference type="GO" id="GO:0005524">
    <property type="term" value="F:ATP binding"/>
    <property type="evidence" value="ECO:0007669"/>
    <property type="project" value="UniProtKB-KW"/>
</dbReference>
<evidence type="ECO:0000256" key="4">
    <source>
        <dbReference type="ARBA" id="ARBA00022806"/>
    </source>
</evidence>
<dbReference type="InterPro" id="IPR027417">
    <property type="entry name" value="P-loop_NTPase"/>
</dbReference>
<keyword evidence="6" id="KW-0694">RNA-binding</keyword>
<dbReference type="PROSITE" id="PS51194">
    <property type="entry name" value="HELICASE_CTER"/>
    <property type="match status" value="1"/>
</dbReference>
<dbReference type="SUPFAM" id="SSF52540">
    <property type="entry name" value="P-loop containing nucleoside triphosphate hydrolases"/>
    <property type="match status" value="1"/>
</dbReference>
<dbReference type="AlphaFoldDB" id="A0A3L6QLH9"/>
<dbReference type="EMBL" id="PQIB02000012">
    <property type="protein sequence ID" value="RLM80725.1"/>
    <property type="molecule type" value="Genomic_DNA"/>
</dbReference>
<keyword evidence="10" id="KW-1185">Reference proteome</keyword>
<evidence type="ECO:0000256" key="1">
    <source>
        <dbReference type="ARBA" id="ARBA00012552"/>
    </source>
</evidence>
<dbReference type="PROSITE" id="PS51192">
    <property type="entry name" value="HELICASE_ATP_BIND_1"/>
    <property type="match status" value="1"/>
</dbReference>
<evidence type="ECO:0000259" key="8">
    <source>
        <dbReference type="PROSITE" id="PS51194"/>
    </source>
</evidence>
<comment type="caution">
    <text evidence="9">The sequence shown here is derived from an EMBL/GenBank/DDBJ whole genome shotgun (WGS) entry which is preliminary data.</text>
</comment>
<keyword evidence="3" id="KW-0378">Hydrolase</keyword>
<evidence type="ECO:0000256" key="3">
    <source>
        <dbReference type="ARBA" id="ARBA00022801"/>
    </source>
</evidence>
<evidence type="ECO:0000256" key="2">
    <source>
        <dbReference type="ARBA" id="ARBA00022741"/>
    </source>
</evidence>
<dbReference type="InterPro" id="IPR011545">
    <property type="entry name" value="DEAD/DEAH_box_helicase_dom"/>
</dbReference>
<sequence>MVHRRGIVPLCKGLSVVHQSLFGTTVILCCGVLHQLDYASEECQVLILVPTYNLAQETKKVIEALGRFLGVKAHACTGGTSAHTDRQTLSSRVHVLIGTPGCILGMLQRHSLRPDHIRMLVLDEADELLRGGSKDQIVEIRKVIMFLNTKDKVMSLAEELGKHYTESASHDDMDQHARDIAIQKLESGSSTILIATDLRGTKEVQVPIVINYDMPTQLMQYIHRVQQQNGQSGRRSSVVINFATPADDCVLFDIQRFCDRQLMELPTNI</sequence>
<protein>
    <recommendedName>
        <fullName evidence="1">RNA helicase</fullName>
        <ecNumber evidence="1">3.6.4.13</ecNumber>
    </recommendedName>
</protein>
<dbReference type="STRING" id="4540.A0A3L6QLH9"/>
<keyword evidence="4" id="KW-0347">Helicase</keyword>
<evidence type="ECO:0000256" key="6">
    <source>
        <dbReference type="ARBA" id="ARBA00022884"/>
    </source>
</evidence>
<dbReference type="GO" id="GO:0016787">
    <property type="term" value="F:hydrolase activity"/>
    <property type="evidence" value="ECO:0007669"/>
    <property type="project" value="UniProtKB-KW"/>
</dbReference>
<keyword evidence="2" id="KW-0547">Nucleotide-binding</keyword>
<dbReference type="Proteomes" id="UP000275267">
    <property type="component" value="Unassembled WGS sequence"/>
</dbReference>
<dbReference type="EC" id="3.6.4.13" evidence="1"/>
<feature type="domain" description="Helicase ATP-binding" evidence="7">
    <location>
        <begin position="5"/>
        <end position="168"/>
    </location>
</feature>
<dbReference type="SMART" id="SM00487">
    <property type="entry name" value="DEXDc"/>
    <property type="match status" value="1"/>
</dbReference>
<dbReference type="InterPro" id="IPR014001">
    <property type="entry name" value="Helicase_ATP-bd"/>
</dbReference>
<feature type="domain" description="Helicase C-terminal" evidence="8">
    <location>
        <begin position="132"/>
        <end position="269"/>
    </location>
</feature>
<dbReference type="InterPro" id="IPR000629">
    <property type="entry name" value="RNA-helicase_DEAD-box_CS"/>
</dbReference>
<dbReference type="GO" id="GO:0003724">
    <property type="term" value="F:RNA helicase activity"/>
    <property type="evidence" value="ECO:0007669"/>
    <property type="project" value="UniProtKB-EC"/>
</dbReference>
<dbReference type="PANTHER" id="PTHR47958">
    <property type="entry name" value="ATP-DEPENDENT RNA HELICASE DBP3"/>
    <property type="match status" value="1"/>
</dbReference>
<name>A0A3L6QLH9_PANMI</name>
<evidence type="ECO:0000256" key="5">
    <source>
        <dbReference type="ARBA" id="ARBA00022840"/>
    </source>
</evidence>
<accession>A0A3L6QLH9</accession>
<dbReference type="OrthoDB" id="10265785at2759"/>
<evidence type="ECO:0000259" key="7">
    <source>
        <dbReference type="PROSITE" id="PS51192"/>
    </source>
</evidence>
<proteinExistence type="predicted"/>
<dbReference type="Gene3D" id="3.40.50.300">
    <property type="entry name" value="P-loop containing nucleotide triphosphate hydrolases"/>
    <property type="match status" value="1"/>
</dbReference>
<gene>
    <name evidence="9" type="ORF">C2845_PM12G07010</name>
</gene>
<dbReference type="InterPro" id="IPR001650">
    <property type="entry name" value="Helicase_C-like"/>
</dbReference>
<dbReference type="PROSITE" id="PS00039">
    <property type="entry name" value="DEAD_ATP_HELICASE"/>
    <property type="match status" value="1"/>
</dbReference>
<dbReference type="Pfam" id="PF00270">
    <property type="entry name" value="DEAD"/>
    <property type="match status" value="1"/>
</dbReference>
<organism evidence="9 10">
    <name type="scientific">Panicum miliaceum</name>
    <name type="common">Proso millet</name>
    <name type="synonym">Broomcorn millet</name>
    <dbReference type="NCBI Taxonomy" id="4540"/>
    <lineage>
        <taxon>Eukaryota</taxon>
        <taxon>Viridiplantae</taxon>
        <taxon>Streptophyta</taxon>
        <taxon>Embryophyta</taxon>
        <taxon>Tracheophyta</taxon>
        <taxon>Spermatophyta</taxon>
        <taxon>Magnoliopsida</taxon>
        <taxon>Liliopsida</taxon>
        <taxon>Poales</taxon>
        <taxon>Poaceae</taxon>
        <taxon>PACMAD clade</taxon>
        <taxon>Panicoideae</taxon>
        <taxon>Panicodae</taxon>
        <taxon>Paniceae</taxon>
        <taxon>Panicinae</taxon>
        <taxon>Panicum</taxon>
        <taxon>Panicum sect. Panicum</taxon>
    </lineage>
</organism>
<evidence type="ECO:0000313" key="9">
    <source>
        <dbReference type="EMBL" id="RLM80725.1"/>
    </source>
</evidence>
<keyword evidence="5" id="KW-0067">ATP-binding</keyword>
<reference evidence="10" key="1">
    <citation type="journal article" date="2019" name="Nat. Commun.">
        <title>The genome of broomcorn millet.</title>
        <authorList>
            <person name="Zou C."/>
            <person name="Miki D."/>
            <person name="Li D."/>
            <person name="Tang Q."/>
            <person name="Xiao L."/>
            <person name="Rajput S."/>
            <person name="Deng P."/>
            <person name="Jia W."/>
            <person name="Huang R."/>
            <person name="Zhang M."/>
            <person name="Sun Y."/>
            <person name="Hu J."/>
            <person name="Fu X."/>
            <person name="Schnable P.S."/>
            <person name="Li F."/>
            <person name="Zhang H."/>
            <person name="Feng B."/>
            <person name="Zhu X."/>
            <person name="Liu R."/>
            <person name="Schnable J.C."/>
            <person name="Zhu J.-K."/>
            <person name="Zhang H."/>
        </authorList>
    </citation>
    <scope>NUCLEOTIDE SEQUENCE [LARGE SCALE GENOMIC DNA]</scope>
</reference>
<evidence type="ECO:0000313" key="10">
    <source>
        <dbReference type="Proteomes" id="UP000275267"/>
    </source>
</evidence>
<dbReference type="GO" id="GO:0003723">
    <property type="term" value="F:RNA binding"/>
    <property type="evidence" value="ECO:0007669"/>
    <property type="project" value="UniProtKB-KW"/>
</dbReference>